<dbReference type="InterPro" id="IPR000994">
    <property type="entry name" value="Pept_M24"/>
</dbReference>
<dbReference type="Pfam" id="PF22936">
    <property type="entry name" value="Pol_BBD"/>
    <property type="match status" value="1"/>
</dbReference>
<feature type="transmembrane region" description="Helical" evidence="9">
    <location>
        <begin position="556"/>
        <end position="571"/>
    </location>
</feature>
<dbReference type="CDD" id="cd01087">
    <property type="entry name" value="Prolidase"/>
    <property type="match status" value="1"/>
</dbReference>
<evidence type="ECO:0000256" key="6">
    <source>
        <dbReference type="ARBA" id="ARBA00023211"/>
    </source>
</evidence>
<feature type="domain" description="CCHC-type" evidence="10">
    <location>
        <begin position="228"/>
        <end position="243"/>
    </location>
</feature>
<keyword evidence="9" id="KW-0472">Membrane</keyword>
<proteinExistence type="predicted"/>
<keyword evidence="3" id="KW-0479">Metal-binding</keyword>
<dbReference type="Proteomes" id="UP000595140">
    <property type="component" value="Unassembled WGS sequence"/>
</dbReference>
<dbReference type="Pfam" id="PF14223">
    <property type="entry name" value="Retrotran_gag_2"/>
    <property type="match status" value="1"/>
</dbReference>
<comment type="cofactor">
    <cofactor evidence="1">
        <name>Mn(2+)</name>
        <dbReference type="ChEBI" id="CHEBI:29035"/>
    </cofactor>
</comment>
<evidence type="ECO:0000256" key="3">
    <source>
        <dbReference type="ARBA" id="ARBA00022723"/>
    </source>
</evidence>
<dbReference type="Pfam" id="PF00098">
    <property type="entry name" value="zf-CCHC"/>
    <property type="match status" value="1"/>
</dbReference>
<protein>
    <recommendedName>
        <fullName evidence="10">CCHC-type domain-containing protein</fullName>
    </recommendedName>
</protein>
<feature type="region of interest" description="Disordered" evidence="8">
    <location>
        <begin position="414"/>
        <end position="447"/>
    </location>
</feature>
<accession>A0A484K6G5</accession>
<feature type="region of interest" description="Disordered" evidence="8">
    <location>
        <begin position="188"/>
        <end position="221"/>
    </location>
</feature>
<dbReference type="InterPro" id="IPR001878">
    <property type="entry name" value="Znf_CCHC"/>
</dbReference>
<dbReference type="SUPFAM" id="SSF55920">
    <property type="entry name" value="Creatinase/aminopeptidase"/>
    <property type="match status" value="1"/>
</dbReference>
<dbReference type="SUPFAM" id="SSF57756">
    <property type="entry name" value="Retrovirus zinc finger-like domains"/>
    <property type="match status" value="1"/>
</dbReference>
<sequence>MTEDGKFRIEKFDGTDFSWWRMQIEDLLVQKDLDVVLGDKQEKMSDADWAGLDRKAMSVICLSLTKNVAFNILKEKTTKGIMDALFSMYEKPSATKKVFLIRELVNARMKEGTSVTEHINKLNSILTRLASVGIKFDDEVQALLLLSSLPDSWSGMVTVVTGSVGPDGFTFDQIRDLVLGEDVRRKSSGESSGELLHVSRGRRNSRGSGSRNRRRSQSKTRDSSGVTCWKCKEVGHFRNQCPNDNKVNIAKDSASGEEVNLTCCEESNVDSWVMDSGASFHATHNGEALQNLVIGDYGKVRLADDRALEVTGMGDMMLKTSVGFWTLKDVRVVLALKKSLISVRQLDEHGHEVKFRDEQWKVVKGNLVMACGKKRGSLYMVELPSEGVTVPVQKRNKVRFTESRGQNKVVCAREKPRATGQTQDERAWKGSRGPVRGICGSGSSRGASAKLPRRQWVRRTSIPAVGTSPENFLLRELQRAFQLSDERAAATGALWKITRCTGNRGGWQLMIIKPPSGRMLGFVEARYVWARFGSACLIFSPFVSCFLGNKFRNPRFFSYILALVLVIPLRVCHYPENAPGIDRFKIDMNTLHPILAECRVLKSDLELALIQFANDISSEAHIEVMRNIKVGMKEYQLESMFLHHTYFFGGCRHCSYTCICATGENSSVLHYGHAAAPNDKILQDGDMALLDMGAEYHFYASDITCSYPVNGKFTPDQALIYNAVLDAHDAVISTLKPGICWVDMHKLAEKVILESLKKGNLLEGDVETMMGERLGAVFMPHGLGHFLGIDTHDVGGYLKGAERPKEPGLNSLRTSRELSEGMVITVEPGCYFIEALLLPAMESSKTSKFFKHEINRFRGSGGVRIESDVRITTNGCINMTKCPRKIEDIEAVMAGAPWTID</sequence>
<evidence type="ECO:0000256" key="8">
    <source>
        <dbReference type="SAM" id="MobiDB-lite"/>
    </source>
</evidence>
<evidence type="ECO:0000256" key="2">
    <source>
        <dbReference type="ARBA" id="ARBA00022670"/>
    </source>
</evidence>
<dbReference type="Gene3D" id="3.90.230.10">
    <property type="entry name" value="Creatinase/methionine aminopeptidase superfamily"/>
    <property type="match status" value="1"/>
</dbReference>
<gene>
    <name evidence="11" type="ORF">CCAM_LOCUS1180</name>
</gene>
<dbReference type="Pfam" id="PF00557">
    <property type="entry name" value="Peptidase_M24"/>
    <property type="match status" value="1"/>
</dbReference>
<dbReference type="PANTHER" id="PTHR48480:SF2">
    <property type="entry name" value="PEPTIDASE D"/>
    <property type="match status" value="1"/>
</dbReference>
<organism evidence="11 12">
    <name type="scientific">Cuscuta campestris</name>
    <dbReference type="NCBI Taxonomy" id="132261"/>
    <lineage>
        <taxon>Eukaryota</taxon>
        <taxon>Viridiplantae</taxon>
        <taxon>Streptophyta</taxon>
        <taxon>Embryophyta</taxon>
        <taxon>Tracheophyta</taxon>
        <taxon>Spermatophyta</taxon>
        <taxon>Magnoliopsida</taxon>
        <taxon>eudicotyledons</taxon>
        <taxon>Gunneridae</taxon>
        <taxon>Pentapetalae</taxon>
        <taxon>asterids</taxon>
        <taxon>lamiids</taxon>
        <taxon>Solanales</taxon>
        <taxon>Convolvulaceae</taxon>
        <taxon>Cuscuteae</taxon>
        <taxon>Cuscuta</taxon>
        <taxon>Cuscuta subgen. Grammica</taxon>
        <taxon>Cuscuta sect. Cleistogrammica</taxon>
    </lineage>
</organism>
<feature type="transmembrane region" description="Helical" evidence="9">
    <location>
        <begin position="528"/>
        <end position="549"/>
    </location>
</feature>
<keyword evidence="12" id="KW-1185">Reference proteome</keyword>
<keyword evidence="9" id="KW-0812">Transmembrane</keyword>
<dbReference type="InterPro" id="IPR036005">
    <property type="entry name" value="Creatinase/aminopeptidase-like"/>
</dbReference>
<keyword evidence="6" id="KW-0464">Manganese</keyword>
<evidence type="ECO:0000313" key="12">
    <source>
        <dbReference type="Proteomes" id="UP000595140"/>
    </source>
</evidence>
<keyword evidence="5" id="KW-0482">Metalloprotease</keyword>
<dbReference type="PROSITE" id="PS50158">
    <property type="entry name" value="ZF_CCHC"/>
    <property type="match status" value="1"/>
</dbReference>
<keyword evidence="7" id="KW-0862">Zinc</keyword>
<dbReference type="InterPro" id="IPR054722">
    <property type="entry name" value="PolX-like_BBD"/>
</dbReference>
<reference evidence="11 12" key="1">
    <citation type="submission" date="2018-04" db="EMBL/GenBank/DDBJ databases">
        <authorList>
            <person name="Vogel A."/>
        </authorList>
    </citation>
    <scope>NUCLEOTIDE SEQUENCE [LARGE SCALE GENOMIC DNA]</scope>
</reference>
<keyword evidence="7" id="KW-0863">Zinc-finger</keyword>
<name>A0A484K6G5_9ASTE</name>
<evidence type="ECO:0000256" key="1">
    <source>
        <dbReference type="ARBA" id="ARBA00001936"/>
    </source>
</evidence>
<keyword evidence="4" id="KW-0378">Hydrolase</keyword>
<keyword evidence="9" id="KW-1133">Transmembrane helix</keyword>
<evidence type="ECO:0000256" key="7">
    <source>
        <dbReference type="PROSITE-ProRule" id="PRU00047"/>
    </source>
</evidence>
<dbReference type="InterPro" id="IPR036875">
    <property type="entry name" value="Znf_CCHC_sf"/>
</dbReference>
<dbReference type="OrthoDB" id="10261878at2759"/>
<dbReference type="Gene3D" id="4.10.60.10">
    <property type="entry name" value="Zinc finger, CCHC-type"/>
    <property type="match status" value="1"/>
</dbReference>
<evidence type="ECO:0000256" key="9">
    <source>
        <dbReference type="SAM" id="Phobius"/>
    </source>
</evidence>
<feature type="compositionally biased region" description="Basic and acidic residues" evidence="8">
    <location>
        <begin position="414"/>
        <end position="428"/>
    </location>
</feature>
<dbReference type="GO" id="GO:0003676">
    <property type="term" value="F:nucleic acid binding"/>
    <property type="evidence" value="ECO:0007669"/>
    <property type="project" value="InterPro"/>
</dbReference>
<evidence type="ECO:0000256" key="5">
    <source>
        <dbReference type="ARBA" id="ARBA00023049"/>
    </source>
</evidence>
<evidence type="ECO:0000256" key="4">
    <source>
        <dbReference type="ARBA" id="ARBA00022801"/>
    </source>
</evidence>
<dbReference type="GO" id="GO:0006508">
    <property type="term" value="P:proteolysis"/>
    <property type="evidence" value="ECO:0007669"/>
    <property type="project" value="UniProtKB-KW"/>
</dbReference>
<evidence type="ECO:0000313" key="11">
    <source>
        <dbReference type="EMBL" id="VFQ59404.1"/>
    </source>
</evidence>
<dbReference type="SMART" id="SM00343">
    <property type="entry name" value="ZnF_C2HC"/>
    <property type="match status" value="1"/>
</dbReference>
<dbReference type="EMBL" id="OOIL02000014">
    <property type="protein sequence ID" value="VFQ59404.1"/>
    <property type="molecule type" value="Genomic_DNA"/>
</dbReference>
<dbReference type="AlphaFoldDB" id="A0A484K6G5"/>
<dbReference type="PANTHER" id="PTHR48480">
    <property type="match status" value="1"/>
</dbReference>
<dbReference type="FunFam" id="3.90.230.10:FF:000002">
    <property type="entry name" value="Xaa-Pro aminopeptidase 3"/>
    <property type="match status" value="1"/>
</dbReference>
<feature type="compositionally biased region" description="Basic residues" evidence="8">
    <location>
        <begin position="199"/>
        <end position="218"/>
    </location>
</feature>
<evidence type="ECO:0000259" key="10">
    <source>
        <dbReference type="PROSITE" id="PS50158"/>
    </source>
</evidence>
<dbReference type="InterPro" id="IPR052433">
    <property type="entry name" value="X-Pro_dipept-like"/>
</dbReference>
<keyword evidence="2" id="KW-0645">Protease</keyword>
<dbReference type="GO" id="GO:0008270">
    <property type="term" value="F:zinc ion binding"/>
    <property type="evidence" value="ECO:0007669"/>
    <property type="project" value="UniProtKB-KW"/>
</dbReference>
<dbReference type="GO" id="GO:0008237">
    <property type="term" value="F:metallopeptidase activity"/>
    <property type="evidence" value="ECO:0007669"/>
    <property type="project" value="UniProtKB-KW"/>
</dbReference>